<evidence type="ECO:0000313" key="2">
    <source>
        <dbReference type="Proteomes" id="UP000009138"/>
    </source>
</evidence>
<gene>
    <name evidence="1" type="ORF">RO3G_16234</name>
</gene>
<proteinExistence type="predicted"/>
<keyword evidence="2" id="KW-1185">Reference proteome</keyword>
<accession>I1CSU3</accession>
<sequence length="34" mass="3632">MKEWSAKSRTQGNSITINVSGVNRGIIIASSKVV</sequence>
<protein>
    <submittedName>
        <fullName evidence="1">Uncharacterized protein</fullName>
    </submittedName>
</protein>
<reference evidence="1 2" key="1">
    <citation type="journal article" date="2009" name="PLoS Genet.">
        <title>Genomic analysis of the basal lineage fungus Rhizopus oryzae reveals a whole-genome duplication.</title>
        <authorList>
            <person name="Ma L.-J."/>
            <person name="Ibrahim A.S."/>
            <person name="Skory C."/>
            <person name="Grabherr M.G."/>
            <person name="Burger G."/>
            <person name="Butler M."/>
            <person name="Elias M."/>
            <person name="Idnurm A."/>
            <person name="Lang B.F."/>
            <person name="Sone T."/>
            <person name="Abe A."/>
            <person name="Calvo S.E."/>
            <person name="Corrochano L.M."/>
            <person name="Engels R."/>
            <person name="Fu J."/>
            <person name="Hansberg W."/>
            <person name="Kim J.-M."/>
            <person name="Kodira C.D."/>
            <person name="Koehrsen M.J."/>
            <person name="Liu B."/>
            <person name="Miranda-Saavedra D."/>
            <person name="O'Leary S."/>
            <person name="Ortiz-Castellanos L."/>
            <person name="Poulter R."/>
            <person name="Rodriguez-Romero J."/>
            <person name="Ruiz-Herrera J."/>
            <person name="Shen Y.-Q."/>
            <person name="Zeng Q."/>
            <person name="Galagan J."/>
            <person name="Birren B.W."/>
            <person name="Cuomo C.A."/>
            <person name="Wickes B.L."/>
        </authorList>
    </citation>
    <scope>NUCLEOTIDE SEQUENCE [LARGE SCALE GENOMIC DNA]</scope>
    <source>
        <strain evidence="2">RA 99-880 / ATCC MYA-4621 / FGSC 9543 / NRRL 43880</strain>
    </source>
</reference>
<dbReference type="VEuPathDB" id="FungiDB:RO3G_16234"/>
<dbReference type="GeneID" id="93623199"/>
<evidence type="ECO:0000313" key="1">
    <source>
        <dbReference type="EMBL" id="EIE91523.1"/>
    </source>
</evidence>
<dbReference type="EMBL" id="CH476750">
    <property type="protein sequence ID" value="EIE91523.1"/>
    <property type="molecule type" value="Genomic_DNA"/>
</dbReference>
<name>I1CSU3_RHIO9</name>
<dbReference type="AlphaFoldDB" id="I1CSU3"/>
<dbReference type="RefSeq" id="XP_067526919.1">
    <property type="nucleotide sequence ID" value="XM_067670818.1"/>
</dbReference>
<organism evidence="1 2">
    <name type="scientific">Rhizopus delemar (strain RA 99-880 / ATCC MYA-4621 / FGSC 9543 / NRRL 43880)</name>
    <name type="common">Mucormycosis agent</name>
    <name type="synonym">Rhizopus arrhizus var. delemar</name>
    <dbReference type="NCBI Taxonomy" id="246409"/>
    <lineage>
        <taxon>Eukaryota</taxon>
        <taxon>Fungi</taxon>
        <taxon>Fungi incertae sedis</taxon>
        <taxon>Mucoromycota</taxon>
        <taxon>Mucoromycotina</taxon>
        <taxon>Mucoromycetes</taxon>
        <taxon>Mucorales</taxon>
        <taxon>Mucorineae</taxon>
        <taxon>Rhizopodaceae</taxon>
        <taxon>Rhizopus</taxon>
    </lineage>
</organism>
<dbReference type="InParanoid" id="I1CSU3"/>
<dbReference type="Proteomes" id="UP000009138">
    <property type="component" value="Unassembled WGS sequence"/>
</dbReference>